<dbReference type="EMBL" id="JACFXU010000014">
    <property type="protein sequence ID" value="MBA6413339.1"/>
    <property type="molecule type" value="Genomic_DNA"/>
</dbReference>
<dbReference type="PANTHER" id="PTHR24321">
    <property type="entry name" value="DEHYDROGENASES, SHORT CHAIN"/>
    <property type="match status" value="1"/>
</dbReference>
<evidence type="ECO:0000313" key="3">
    <source>
        <dbReference type="EMBL" id="MBA6413339.1"/>
    </source>
</evidence>
<organism evidence="3 4">
    <name type="scientific">Sediminihaliea albiluteola</name>
    <dbReference type="NCBI Taxonomy" id="2758564"/>
    <lineage>
        <taxon>Bacteria</taxon>
        <taxon>Pseudomonadati</taxon>
        <taxon>Pseudomonadota</taxon>
        <taxon>Gammaproteobacteria</taxon>
        <taxon>Cellvibrionales</taxon>
        <taxon>Halieaceae</taxon>
        <taxon>Sediminihaliea</taxon>
    </lineage>
</organism>
<evidence type="ECO:0000256" key="2">
    <source>
        <dbReference type="ARBA" id="ARBA00023002"/>
    </source>
</evidence>
<protein>
    <submittedName>
        <fullName evidence="3">Glucose 1-dehydrogenase</fullName>
        <ecNumber evidence="3">1.1.1.47</ecNumber>
    </submittedName>
</protein>
<keyword evidence="2 3" id="KW-0560">Oxidoreductase</keyword>
<sequence length="250" mass="25310">MTQFADKVALVTGAANGIGRSVAMMLAERGARVVVADMAPAGEQTAADIRAAGGQAEFVRCDVSDGASVAAMVKAAVTSFGRLDIAVNNAGIDPEVAPTATWEERTIDSILAVNVKGVFLCLKYEIEEMLRTGGGAIVNMGSAAGLVGVANKPAYTASKHAVVGLTKASALQYASQGIAINAVCPGAVDTQMLADNLGDPGLKDMVAANHPIGRVASANDIAEAVIWLCSAQASYVTGHALAVDGGLVIQ</sequence>
<gene>
    <name evidence="3" type="ORF">H2508_09480</name>
</gene>
<dbReference type="PRINTS" id="PR00080">
    <property type="entry name" value="SDRFAMILY"/>
</dbReference>
<dbReference type="InterPro" id="IPR002347">
    <property type="entry name" value="SDR_fam"/>
</dbReference>
<dbReference type="InterPro" id="IPR036291">
    <property type="entry name" value="NAD(P)-bd_dom_sf"/>
</dbReference>
<evidence type="ECO:0000313" key="4">
    <source>
        <dbReference type="Proteomes" id="UP000539350"/>
    </source>
</evidence>
<dbReference type="SUPFAM" id="SSF51735">
    <property type="entry name" value="NAD(P)-binding Rossmann-fold domains"/>
    <property type="match status" value="1"/>
</dbReference>
<evidence type="ECO:0000256" key="1">
    <source>
        <dbReference type="ARBA" id="ARBA00006484"/>
    </source>
</evidence>
<dbReference type="EC" id="1.1.1.47" evidence="3"/>
<dbReference type="CDD" id="cd05233">
    <property type="entry name" value="SDR_c"/>
    <property type="match status" value="1"/>
</dbReference>
<name>A0A7W2TWY2_9GAMM</name>
<dbReference type="NCBIfam" id="NF005559">
    <property type="entry name" value="PRK07231.1"/>
    <property type="match status" value="1"/>
</dbReference>
<dbReference type="Pfam" id="PF13561">
    <property type="entry name" value="adh_short_C2"/>
    <property type="match status" value="1"/>
</dbReference>
<dbReference type="AlphaFoldDB" id="A0A7W2TWY2"/>
<dbReference type="PRINTS" id="PR00081">
    <property type="entry name" value="GDHRDH"/>
</dbReference>
<dbReference type="GO" id="GO:0047936">
    <property type="term" value="F:glucose 1-dehydrogenase [NAD(P)+] activity"/>
    <property type="evidence" value="ECO:0007669"/>
    <property type="project" value="UniProtKB-EC"/>
</dbReference>
<dbReference type="RefSeq" id="WP_182172374.1">
    <property type="nucleotide sequence ID" value="NZ_JACFXU010000014.1"/>
</dbReference>
<dbReference type="FunFam" id="3.40.50.720:FF:000084">
    <property type="entry name" value="Short-chain dehydrogenase reductase"/>
    <property type="match status" value="1"/>
</dbReference>
<accession>A0A7W2TWY2</accession>
<dbReference type="Proteomes" id="UP000539350">
    <property type="component" value="Unassembled WGS sequence"/>
</dbReference>
<proteinExistence type="inferred from homology"/>
<dbReference type="PANTHER" id="PTHR24321:SF11">
    <property type="entry name" value="BLR0893 PROTEIN"/>
    <property type="match status" value="1"/>
</dbReference>
<comment type="similarity">
    <text evidence="1">Belongs to the short-chain dehydrogenases/reductases (SDR) family.</text>
</comment>
<comment type="caution">
    <text evidence="3">The sequence shown here is derived from an EMBL/GenBank/DDBJ whole genome shotgun (WGS) entry which is preliminary data.</text>
</comment>
<dbReference type="Gene3D" id="3.40.50.720">
    <property type="entry name" value="NAD(P)-binding Rossmann-like Domain"/>
    <property type="match status" value="1"/>
</dbReference>
<reference evidence="3 4" key="1">
    <citation type="submission" date="2020-07" db="EMBL/GenBank/DDBJ databases">
        <title>Halieaceae bacterium, F7430, whole genome shotgun sequencing project.</title>
        <authorList>
            <person name="Jiang S."/>
            <person name="Liu Z.W."/>
            <person name="Du Z.J."/>
        </authorList>
    </citation>
    <scope>NUCLEOTIDE SEQUENCE [LARGE SCALE GENOMIC DNA]</scope>
    <source>
        <strain evidence="3 4">F7430</strain>
    </source>
</reference>
<keyword evidence="4" id="KW-1185">Reference proteome</keyword>